<keyword evidence="5 6" id="KW-0234">DNA repair</keyword>
<keyword evidence="4 6" id="KW-0378">Hydrolase</keyword>
<comment type="function">
    <text evidence="6">May nick specific sequences that contain T:G mispairs resulting from m5C-deamination.</text>
</comment>
<dbReference type="GO" id="GO:0006298">
    <property type="term" value="P:mismatch repair"/>
    <property type="evidence" value="ECO:0007669"/>
    <property type="project" value="UniProtKB-UniRule"/>
</dbReference>
<evidence type="ECO:0000256" key="3">
    <source>
        <dbReference type="ARBA" id="ARBA00022763"/>
    </source>
</evidence>
<evidence type="ECO:0000313" key="8">
    <source>
        <dbReference type="Proteomes" id="UP000529946"/>
    </source>
</evidence>
<evidence type="ECO:0000256" key="6">
    <source>
        <dbReference type="PIRNR" id="PIRNR018267"/>
    </source>
</evidence>
<reference evidence="7 8" key="1">
    <citation type="submission" date="2020-08" db="EMBL/GenBank/DDBJ databases">
        <title>Genomic Encyclopedia of Type Strains, Phase IV (KMG-IV): sequencing the most valuable type-strain genomes for metagenomic binning, comparative biology and taxonomic classification.</title>
        <authorList>
            <person name="Goeker M."/>
        </authorList>
    </citation>
    <scope>NUCLEOTIDE SEQUENCE [LARGE SCALE GENOMIC DNA]</scope>
    <source>
        <strain evidence="7 8">DSM 23960</strain>
    </source>
</reference>
<evidence type="ECO:0000256" key="2">
    <source>
        <dbReference type="ARBA" id="ARBA00022759"/>
    </source>
</evidence>
<dbReference type="RefSeq" id="WP_183203163.1">
    <property type="nucleotide sequence ID" value="NZ_BAAAER010000004.1"/>
</dbReference>
<dbReference type="EC" id="3.1.-.-" evidence="6"/>
<sequence length="150" mass="16117">MAVSSDVFSPEQRSAVMSRVKGRDTKPELAARRILRAAGIGYRLGGSGLPGRPDVVMKGRRAVVFVHGCFWHGHDCPRGARQPKANAAYWTAKIDRNRARDAASADALASAGWRVITVWECAMKAADFPDRLIDAVRGQAAAVSISSTPS</sequence>
<dbReference type="PIRSF" id="PIRSF018267">
    <property type="entry name" value="VSR_endonuc"/>
    <property type="match status" value="1"/>
</dbReference>
<keyword evidence="1 6" id="KW-0540">Nuclease</keyword>
<dbReference type="AlphaFoldDB" id="A0A7W6JBH5"/>
<comment type="similarity">
    <text evidence="6">Belongs to the vsr family.</text>
</comment>
<dbReference type="Pfam" id="PF03852">
    <property type="entry name" value="Vsr"/>
    <property type="match status" value="1"/>
</dbReference>
<evidence type="ECO:0000256" key="5">
    <source>
        <dbReference type="ARBA" id="ARBA00023204"/>
    </source>
</evidence>
<keyword evidence="3 6" id="KW-0227">DNA damage</keyword>
<evidence type="ECO:0000256" key="1">
    <source>
        <dbReference type="ARBA" id="ARBA00022722"/>
    </source>
</evidence>
<gene>
    <name evidence="7" type="ORF">GGR12_000873</name>
</gene>
<dbReference type="EMBL" id="JACIDM010000001">
    <property type="protein sequence ID" value="MBB4082034.1"/>
    <property type="molecule type" value="Genomic_DNA"/>
</dbReference>
<dbReference type="GO" id="GO:0016787">
    <property type="term" value="F:hydrolase activity"/>
    <property type="evidence" value="ECO:0007669"/>
    <property type="project" value="UniProtKB-KW"/>
</dbReference>
<protein>
    <recommendedName>
        <fullName evidence="6">Very short patch repair endonuclease</fullName>
        <ecNumber evidence="6">3.1.-.-</ecNumber>
    </recommendedName>
</protein>
<dbReference type="CDD" id="cd00221">
    <property type="entry name" value="Vsr"/>
    <property type="match status" value="1"/>
</dbReference>
<accession>A0A7W6JBH5</accession>
<organism evidence="7 8">
    <name type="scientific">Brevundimonas lenta</name>
    <dbReference type="NCBI Taxonomy" id="424796"/>
    <lineage>
        <taxon>Bacteria</taxon>
        <taxon>Pseudomonadati</taxon>
        <taxon>Pseudomonadota</taxon>
        <taxon>Alphaproteobacteria</taxon>
        <taxon>Caulobacterales</taxon>
        <taxon>Caulobacteraceae</taxon>
        <taxon>Brevundimonas</taxon>
    </lineage>
</organism>
<keyword evidence="8" id="KW-1185">Reference proteome</keyword>
<dbReference type="Proteomes" id="UP000529946">
    <property type="component" value="Unassembled WGS sequence"/>
</dbReference>
<dbReference type="InterPro" id="IPR004603">
    <property type="entry name" value="DNA_mismatch_endonuc_vsr"/>
</dbReference>
<comment type="caution">
    <text evidence="7">The sequence shown here is derived from an EMBL/GenBank/DDBJ whole genome shotgun (WGS) entry which is preliminary data.</text>
</comment>
<dbReference type="NCBIfam" id="TIGR00632">
    <property type="entry name" value="vsr"/>
    <property type="match status" value="1"/>
</dbReference>
<dbReference type="InterPro" id="IPR011335">
    <property type="entry name" value="Restrct_endonuc-II-like"/>
</dbReference>
<proteinExistence type="inferred from homology"/>
<keyword evidence="2 6" id="KW-0255">Endonuclease</keyword>
<dbReference type="SUPFAM" id="SSF52980">
    <property type="entry name" value="Restriction endonuclease-like"/>
    <property type="match status" value="1"/>
</dbReference>
<evidence type="ECO:0000256" key="4">
    <source>
        <dbReference type="ARBA" id="ARBA00022801"/>
    </source>
</evidence>
<evidence type="ECO:0000313" key="7">
    <source>
        <dbReference type="EMBL" id="MBB4082034.1"/>
    </source>
</evidence>
<dbReference type="Gene3D" id="3.40.960.10">
    <property type="entry name" value="VSR Endonuclease"/>
    <property type="match status" value="1"/>
</dbReference>
<dbReference type="GO" id="GO:0004519">
    <property type="term" value="F:endonuclease activity"/>
    <property type="evidence" value="ECO:0007669"/>
    <property type="project" value="UniProtKB-KW"/>
</dbReference>
<name>A0A7W6JBH5_9CAUL</name>